<protein>
    <recommendedName>
        <fullName evidence="1">Endonuclease/exonuclease/phosphatase domain-containing protein</fullName>
    </recommendedName>
</protein>
<evidence type="ECO:0000313" key="3">
    <source>
        <dbReference type="Proteomes" id="UP000499080"/>
    </source>
</evidence>
<evidence type="ECO:0000259" key="1">
    <source>
        <dbReference type="Pfam" id="PF14529"/>
    </source>
</evidence>
<accession>A0A4Y2MLX6</accession>
<comment type="caution">
    <text evidence="2">The sequence shown here is derived from an EMBL/GenBank/DDBJ whole genome shotgun (WGS) entry which is preliminary data.</text>
</comment>
<dbReference type="AlphaFoldDB" id="A0A4Y2MLX6"/>
<dbReference type="GO" id="GO:0003824">
    <property type="term" value="F:catalytic activity"/>
    <property type="evidence" value="ECO:0007669"/>
    <property type="project" value="InterPro"/>
</dbReference>
<gene>
    <name evidence="2" type="ORF">AVEN_148467_1</name>
</gene>
<dbReference type="InterPro" id="IPR036691">
    <property type="entry name" value="Endo/exonu/phosph_ase_sf"/>
</dbReference>
<keyword evidence="3" id="KW-1185">Reference proteome</keyword>
<name>A0A4Y2MLX6_ARAVE</name>
<dbReference type="Proteomes" id="UP000499080">
    <property type="component" value="Unassembled WGS sequence"/>
</dbReference>
<dbReference type="PANTHER" id="PTHR33273:SF4">
    <property type="entry name" value="ENDONUCLEASE_EXONUCLEASE_PHOSPHATASE DOMAIN-CONTAINING PROTEIN"/>
    <property type="match status" value="1"/>
</dbReference>
<dbReference type="InterPro" id="IPR005135">
    <property type="entry name" value="Endo/exonuclease/phosphatase"/>
</dbReference>
<dbReference type="EMBL" id="BGPR01007608">
    <property type="protein sequence ID" value="GBN28168.1"/>
    <property type="molecule type" value="Genomic_DNA"/>
</dbReference>
<dbReference type="PANTHER" id="PTHR33273">
    <property type="entry name" value="DOMAIN-CONTAINING PROTEIN, PUTATIVE-RELATED"/>
    <property type="match status" value="1"/>
</dbReference>
<dbReference type="Pfam" id="PF14529">
    <property type="entry name" value="Exo_endo_phos_2"/>
    <property type="match status" value="1"/>
</dbReference>
<sequence length="223" mass="25292">MFSNSTSFLRCGLLNLNHAQAASAQLEQDLINRDIEVICVTEPYVTNGHVAGISTKYLKIYKEGNPRVVTLINPNYNFVPILVSRDIIAVNIDVNSVNILCINVYCSPSEDLEPSLVTLDGILNNYQDNLIVINGDFNAKIPAWGLTRSDSRGLELLNFVLRHDLDIRNYIDSPPTFESIRGKSWIDLTIAKNFRREQIVDWRVLQEITTSDHNMIIFNIVKK</sequence>
<reference evidence="2 3" key="1">
    <citation type="journal article" date="2019" name="Sci. Rep.">
        <title>Orb-weaving spider Araneus ventricosus genome elucidates the spidroin gene catalogue.</title>
        <authorList>
            <person name="Kono N."/>
            <person name="Nakamura H."/>
            <person name="Ohtoshi R."/>
            <person name="Moran D.A.P."/>
            <person name="Shinohara A."/>
            <person name="Yoshida Y."/>
            <person name="Fujiwara M."/>
            <person name="Mori M."/>
            <person name="Tomita M."/>
            <person name="Arakawa K."/>
        </authorList>
    </citation>
    <scope>NUCLEOTIDE SEQUENCE [LARGE SCALE GENOMIC DNA]</scope>
</reference>
<dbReference type="Gene3D" id="3.60.10.10">
    <property type="entry name" value="Endonuclease/exonuclease/phosphatase"/>
    <property type="match status" value="1"/>
</dbReference>
<evidence type="ECO:0000313" key="2">
    <source>
        <dbReference type="EMBL" id="GBN28168.1"/>
    </source>
</evidence>
<dbReference type="SUPFAM" id="SSF56219">
    <property type="entry name" value="DNase I-like"/>
    <property type="match status" value="1"/>
</dbReference>
<dbReference type="OrthoDB" id="6432697at2759"/>
<feature type="domain" description="Endonuclease/exonuclease/phosphatase" evidence="1">
    <location>
        <begin position="99"/>
        <end position="217"/>
    </location>
</feature>
<organism evidence="2 3">
    <name type="scientific">Araneus ventricosus</name>
    <name type="common">Orbweaver spider</name>
    <name type="synonym">Epeira ventricosa</name>
    <dbReference type="NCBI Taxonomy" id="182803"/>
    <lineage>
        <taxon>Eukaryota</taxon>
        <taxon>Metazoa</taxon>
        <taxon>Ecdysozoa</taxon>
        <taxon>Arthropoda</taxon>
        <taxon>Chelicerata</taxon>
        <taxon>Arachnida</taxon>
        <taxon>Araneae</taxon>
        <taxon>Araneomorphae</taxon>
        <taxon>Entelegynae</taxon>
        <taxon>Araneoidea</taxon>
        <taxon>Araneidae</taxon>
        <taxon>Araneus</taxon>
    </lineage>
</organism>
<proteinExistence type="predicted"/>